<feature type="transmembrane region" description="Helical" evidence="1">
    <location>
        <begin position="98"/>
        <end position="118"/>
    </location>
</feature>
<name>A0A2T0W5J2_9LACT</name>
<sequence length="230" mass="26266">MKEKQSTDTLLYKITQYIYYFLSVNFFFLVSNSLFIMAFIFIPVSISHILFFTVALIPAGASITALFYTMGKLNRDRFVSPVKDYFGAYKNNFRQSTVYWGLYLIALLIVVVDILFVLERGWMILTIISLIVGLILVLSAVYAFTILSSFEVTLKNLVLFSVYLIFKYKWLALSHLGYLFAFGLIGYGYPMTAILFLFAVAGFYFMRNSQTLLSDLKSSFSEGKGEVDAQ</sequence>
<evidence type="ECO:0000256" key="1">
    <source>
        <dbReference type="SAM" id="Phobius"/>
    </source>
</evidence>
<protein>
    <submittedName>
        <fullName evidence="2">Putative membrane protein YesL</fullName>
    </submittedName>
</protein>
<dbReference type="Pfam" id="PF04854">
    <property type="entry name" value="DUF624"/>
    <property type="match status" value="1"/>
</dbReference>
<feature type="transmembrane region" description="Helical" evidence="1">
    <location>
        <begin position="48"/>
        <end position="68"/>
    </location>
</feature>
<reference evidence="2 3" key="1">
    <citation type="submission" date="2018-03" db="EMBL/GenBank/DDBJ databases">
        <title>Genomic Encyclopedia of Archaeal and Bacterial Type Strains, Phase II (KMG-II): from individual species to whole genera.</title>
        <authorList>
            <person name="Goeker M."/>
        </authorList>
    </citation>
    <scope>NUCLEOTIDE SEQUENCE [LARGE SCALE GENOMIC DNA]</scope>
    <source>
        <strain evidence="2 3">DSM 13175</strain>
    </source>
</reference>
<keyword evidence="1" id="KW-0472">Membrane</keyword>
<feature type="transmembrane region" description="Helical" evidence="1">
    <location>
        <begin position="187"/>
        <end position="206"/>
    </location>
</feature>
<feature type="transmembrane region" description="Helical" evidence="1">
    <location>
        <begin position="124"/>
        <end position="145"/>
    </location>
</feature>
<comment type="caution">
    <text evidence="2">The sequence shown here is derived from an EMBL/GenBank/DDBJ whole genome shotgun (WGS) entry which is preliminary data.</text>
</comment>
<keyword evidence="1" id="KW-0812">Transmembrane</keyword>
<accession>A0A2T0W5J2</accession>
<keyword evidence="3" id="KW-1185">Reference proteome</keyword>
<dbReference type="EMBL" id="PVTO01000018">
    <property type="protein sequence ID" value="PRY81355.1"/>
    <property type="molecule type" value="Genomic_DNA"/>
</dbReference>
<feature type="transmembrane region" description="Helical" evidence="1">
    <location>
        <begin position="20"/>
        <end position="42"/>
    </location>
</feature>
<keyword evidence="1" id="KW-1133">Transmembrane helix</keyword>
<evidence type="ECO:0000313" key="2">
    <source>
        <dbReference type="EMBL" id="PRY81355.1"/>
    </source>
</evidence>
<dbReference type="Proteomes" id="UP000238205">
    <property type="component" value="Unassembled WGS sequence"/>
</dbReference>
<dbReference type="InterPro" id="IPR006938">
    <property type="entry name" value="DUF624"/>
</dbReference>
<dbReference type="RefSeq" id="WP_170068860.1">
    <property type="nucleotide sequence ID" value="NZ_PVTO01000018.1"/>
</dbReference>
<feature type="transmembrane region" description="Helical" evidence="1">
    <location>
        <begin position="157"/>
        <end position="181"/>
    </location>
</feature>
<organism evidence="2 3">
    <name type="scientific">Alkalibacterium olivapovliticus</name>
    <dbReference type="NCBI Taxonomy" id="99907"/>
    <lineage>
        <taxon>Bacteria</taxon>
        <taxon>Bacillati</taxon>
        <taxon>Bacillota</taxon>
        <taxon>Bacilli</taxon>
        <taxon>Lactobacillales</taxon>
        <taxon>Carnobacteriaceae</taxon>
        <taxon>Alkalibacterium</taxon>
    </lineage>
</organism>
<dbReference type="AlphaFoldDB" id="A0A2T0W5J2"/>
<gene>
    <name evidence="2" type="ORF">CLV38_1183</name>
</gene>
<proteinExistence type="predicted"/>
<evidence type="ECO:0000313" key="3">
    <source>
        <dbReference type="Proteomes" id="UP000238205"/>
    </source>
</evidence>